<keyword evidence="2" id="KW-0689">Ribosomal protein</keyword>
<evidence type="ECO:0000256" key="1">
    <source>
        <dbReference type="ARBA" id="ARBA00008760"/>
    </source>
</evidence>
<dbReference type="HAMAP" id="MF_00373">
    <property type="entry name" value="Ribosomal_bL28"/>
    <property type="match status" value="1"/>
</dbReference>
<evidence type="ECO:0000256" key="3">
    <source>
        <dbReference type="ARBA" id="ARBA00023274"/>
    </source>
</evidence>
<dbReference type="InterPro" id="IPR037147">
    <property type="entry name" value="Ribosomal_bL28_sf"/>
</dbReference>
<evidence type="ECO:0000256" key="4">
    <source>
        <dbReference type="ARBA" id="ARBA00035269"/>
    </source>
</evidence>
<name>A0A7J7LIJ3_9MAGN</name>
<accession>A0A7J7LIJ3</accession>
<protein>
    <recommendedName>
        <fullName evidence="4">Large ribosomal subunit protein bL28m</fullName>
    </recommendedName>
</protein>
<keyword evidence="7" id="KW-1185">Reference proteome</keyword>
<comment type="caution">
    <text evidence="5">The sequence shown here is derived from an EMBL/GenBank/DDBJ whole genome shotgun (WGS) entry which is preliminary data.</text>
</comment>
<sequence length="183" mass="20861">MAFRSKEVLRKIVRDVGKENLVPLVKEVAKKYPSKIKVVMGSAKRGIFAGRHIQFGDQISENGGNRSKRSWKPNIQDKRLFSYIHNDHIRLKVSTHALRCIDKVGGIDEYLLKTPYQKMESETGLLWKTKIQKMYGKLEEMEAAGIPTKNGAKLVKKKTRKEAKGKVDQDLANKQIKEGKIDV</sequence>
<dbReference type="Pfam" id="PF00830">
    <property type="entry name" value="Ribosomal_L28"/>
    <property type="match status" value="1"/>
</dbReference>
<dbReference type="GO" id="GO:0003735">
    <property type="term" value="F:structural constituent of ribosome"/>
    <property type="evidence" value="ECO:0007669"/>
    <property type="project" value="InterPro"/>
</dbReference>
<dbReference type="InterPro" id="IPR034704">
    <property type="entry name" value="Ribosomal_bL28/bL31-like_sf"/>
</dbReference>
<dbReference type="PANTHER" id="PTHR13528:SF2">
    <property type="entry name" value="LARGE RIBOSOMAL SUBUNIT PROTEIN BL28M"/>
    <property type="match status" value="1"/>
</dbReference>
<dbReference type="EMBL" id="JACGCM010002261">
    <property type="protein sequence ID" value="KAF6142358.1"/>
    <property type="molecule type" value="Genomic_DNA"/>
</dbReference>
<gene>
    <name evidence="6" type="ORF">GIB67_002336</name>
    <name evidence="5" type="ORF">GIB67_023383</name>
</gene>
<dbReference type="InterPro" id="IPR026569">
    <property type="entry name" value="Ribosomal_bL28"/>
</dbReference>
<evidence type="ECO:0000313" key="7">
    <source>
        <dbReference type="Proteomes" id="UP000541444"/>
    </source>
</evidence>
<keyword evidence="3" id="KW-0687">Ribonucleoprotein</keyword>
<dbReference type="FunFam" id="2.30.170.40:FF:000003">
    <property type="entry name" value="54S ribosomal protein L24"/>
    <property type="match status" value="1"/>
</dbReference>
<evidence type="ECO:0000313" key="5">
    <source>
        <dbReference type="EMBL" id="KAF6142358.1"/>
    </source>
</evidence>
<dbReference type="EMBL" id="JACGCM010000330">
    <property type="protein sequence ID" value="KAF6173712.1"/>
    <property type="molecule type" value="Genomic_DNA"/>
</dbReference>
<evidence type="ECO:0000256" key="2">
    <source>
        <dbReference type="ARBA" id="ARBA00022980"/>
    </source>
</evidence>
<reference evidence="5 7" key="1">
    <citation type="journal article" date="2020" name="IScience">
        <title>Genome Sequencing of the Endangered Kingdonia uniflora (Circaeasteraceae, Ranunculales) Reveals Potential Mechanisms of Evolutionary Specialization.</title>
        <authorList>
            <person name="Sun Y."/>
            <person name="Deng T."/>
            <person name="Zhang A."/>
            <person name="Moore M.J."/>
            <person name="Landis J.B."/>
            <person name="Lin N."/>
            <person name="Zhang H."/>
            <person name="Zhang X."/>
            <person name="Huang J."/>
            <person name="Zhang X."/>
            <person name="Sun H."/>
            <person name="Wang H."/>
        </authorList>
    </citation>
    <scope>NUCLEOTIDE SEQUENCE [LARGE SCALE GENOMIC DNA]</scope>
    <source>
        <strain evidence="5">TB1705</strain>
        <tissue evidence="5">Leaf</tissue>
    </source>
</reference>
<evidence type="ECO:0000313" key="6">
    <source>
        <dbReference type="EMBL" id="KAF6173712.1"/>
    </source>
</evidence>
<proteinExistence type="inferred from homology"/>
<comment type="similarity">
    <text evidence="1">Belongs to the bacterial ribosomal protein bL28 family.</text>
</comment>
<dbReference type="SUPFAM" id="SSF143800">
    <property type="entry name" value="L28p-like"/>
    <property type="match status" value="1"/>
</dbReference>
<dbReference type="Gene3D" id="2.30.170.40">
    <property type="entry name" value="Ribosomal protein L28/L24"/>
    <property type="match status" value="1"/>
</dbReference>
<dbReference type="PANTHER" id="PTHR13528">
    <property type="entry name" value="39S RIBOSOMAL PROTEIN L28, MITOCHONDRIAL"/>
    <property type="match status" value="1"/>
</dbReference>
<organism evidence="5 7">
    <name type="scientific">Kingdonia uniflora</name>
    <dbReference type="NCBI Taxonomy" id="39325"/>
    <lineage>
        <taxon>Eukaryota</taxon>
        <taxon>Viridiplantae</taxon>
        <taxon>Streptophyta</taxon>
        <taxon>Embryophyta</taxon>
        <taxon>Tracheophyta</taxon>
        <taxon>Spermatophyta</taxon>
        <taxon>Magnoliopsida</taxon>
        <taxon>Ranunculales</taxon>
        <taxon>Circaeasteraceae</taxon>
        <taxon>Kingdonia</taxon>
    </lineage>
</organism>
<dbReference type="OrthoDB" id="361870at2759"/>
<dbReference type="Proteomes" id="UP000541444">
    <property type="component" value="Unassembled WGS sequence"/>
</dbReference>
<dbReference type="AlphaFoldDB" id="A0A7J7LIJ3"/>
<dbReference type="GO" id="GO:0005762">
    <property type="term" value="C:mitochondrial large ribosomal subunit"/>
    <property type="evidence" value="ECO:0007669"/>
    <property type="project" value="TreeGrafter"/>
</dbReference>